<evidence type="ECO:0000313" key="3">
    <source>
        <dbReference type="EMBL" id="MFC3682606.1"/>
    </source>
</evidence>
<name>A0ABV7W1J8_9BURK</name>
<keyword evidence="4" id="KW-1185">Reference proteome</keyword>
<dbReference type="Proteomes" id="UP001595729">
    <property type="component" value="Unassembled WGS sequence"/>
</dbReference>
<feature type="chain" id="PRO_5047539005" evidence="2">
    <location>
        <begin position="19"/>
        <end position="78"/>
    </location>
</feature>
<keyword evidence="2" id="KW-0732">Signal</keyword>
<comment type="caution">
    <text evidence="3">The sequence shown here is derived from an EMBL/GenBank/DDBJ whole genome shotgun (WGS) entry which is preliminary data.</text>
</comment>
<proteinExistence type="predicted"/>
<organism evidence="3 4">
    <name type="scientific">Hydrogenophaga luteola</name>
    <dbReference type="NCBI Taxonomy" id="1591122"/>
    <lineage>
        <taxon>Bacteria</taxon>
        <taxon>Pseudomonadati</taxon>
        <taxon>Pseudomonadota</taxon>
        <taxon>Betaproteobacteria</taxon>
        <taxon>Burkholderiales</taxon>
        <taxon>Comamonadaceae</taxon>
        <taxon>Hydrogenophaga</taxon>
    </lineage>
</organism>
<gene>
    <name evidence="3" type="ORF">ACFOPI_03310</name>
</gene>
<sequence length="78" mass="8339">MKALVTASALLFCSAAFAHNCPNEMKAIDAKLGASPSMSMADMDKVKSLRAQGEKMHKEGKHDESMKALGEAKKMLGI</sequence>
<reference evidence="4" key="1">
    <citation type="journal article" date="2019" name="Int. J. Syst. Evol. Microbiol.">
        <title>The Global Catalogue of Microorganisms (GCM) 10K type strain sequencing project: providing services to taxonomists for standard genome sequencing and annotation.</title>
        <authorList>
            <consortium name="The Broad Institute Genomics Platform"/>
            <consortium name="The Broad Institute Genome Sequencing Center for Infectious Disease"/>
            <person name="Wu L."/>
            <person name="Ma J."/>
        </authorList>
    </citation>
    <scope>NUCLEOTIDE SEQUENCE [LARGE SCALE GENOMIC DNA]</scope>
    <source>
        <strain evidence="4">KCTC 42501</strain>
    </source>
</reference>
<evidence type="ECO:0000313" key="4">
    <source>
        <dbReference type="Proteomes" id="UP001595729"/>
    </source>
</evidence>
<accession>A0ABV7W1J8</accession>
<dbReference type="EMBL" id="JBHRXX010000001">
    <property type="protein sequence ID" value="MFC3682606.1"/>
    <property type="molecule type" value="Genomic_DNA"/>
</dbReference>
<feature type="region of interest" description="Disordered" evidence="1">
    <location>
        <begin position="50"/>
        <end position="78"/>
    </location>
</feature>
<dbReference type="RefSeq" id="WP_382170707.1">
    <property type="nucleotide sequence ID" value="NZ_JBHRXX010000001.1"/>
</dbReference>
<protein>
    <submittedName>
        <fullName evidence="3">Uncharacterized protein</fullName>
    </submittedName>
</protein>
<feature type="signal peptide" evidence="2">
    <location>
        <begin position="1"/>
        <end position="18"/>
    </location>
</feature>
<evidence type="ECO:0000256" key="1">
    <source>
        <dbReference type="SAM" id="MobiDB-lite"/>
    </source>
</evidence>
<evidence type="ECO:0000256" key="2">
    <source>
        <dbReference type="SAM" id="SignalP"/>
    </source>
</evidence>